<dbReference type="PANTHER" id="PTHR11803:SF58">
    <property type="entry name" value="PROTEIN HMF1-RELATED"/>
    <property type="match status" value="1"/>
</dbReference>
<gene>
    <name evidence="2" type="ORF">A3F84_09140</name>
</gene>
<dbReference type="EMBL" id="MFKF01000149">
    <property type="protein sequence ID" value="OGG52270.1"/>
    <property type="molecule type" value="Genomic_DNA"/>
</dbReference>
<dbReference type="CDD" id="cd00448">
    <property type="entry name" value="YjgF_YER057c_UK114_family"/>
    <property type="match status" value="1"/>
</dbReference>
<evidence type="ECO:0000256" key="1">
    <source>
        <dbReference type="ARBA" id="ARBA00010552"/>
    </source>
</evidence>
<comment type="similarity">
    <text evidence="1">Belongs to the RutC family.</text>
</comment>
<dbReference type="Proteomes" id="UP000178606">
    <property type="component" value="Unassembled WGS sequence"/>
</dbReference>
<reference evidence="2 3" key="1">
    <citation type="journal article" date="2016" name="Nat. Commun.">
        <title>Thousands of microbial genomes shed light on interconnected biogeochemical processes in an aquifer system.</title>
        <authorList>
            <person name="Anantharaman K."/>
            <person name="Brown C.T."/>
            <person name="Hug L.A."/>
            <person name="Sharon I."/>
            <person name="Castelle C.J."/>
            <person name="Probst A.J."/>
            <person name="Thomas B.C."/>
            <person name="Singh A."/>
            <person name="Wilkins M.J."/>
            <person name="Karaoz U."/>
            <person name="Brodie E.L."/>
            <person name="Williams K.H."/>
            <person name="Hubbard S.S."/>
            <person name="Banfield J.F."/>
        </authorList>
    </citation>
    <scope>NUCLEOTIDE SEQUENCE [LARGE SCALE GENOMIC DNA]</scope>
    <source>
        <strain evidence="3">RIFCSPLOWO2_12_FULL_64_10</strain>
    </source>
</reference>
<dbReference type="GO" id="GO:0005829">
    <property type="term" value="C:cytosol"/>
    <property type="evidence" value="ECO:0007669"/>
    <property type="project" value="TreeGrafter"/>
</dbReference>
<dbReference type="SUPFAM" id="SSF55298">
    <property type="entry name" value="YjgF-like"/>
    <property type="match status" value="1"/>
</dbReference>
<dbReference type="InterPro" id="IPR035959">
    <property type="entry name" value="RutC-like_sf"/>
</dbReference>
<sequence length="130" mass="14056">MTKSAILGKGMQPPSAPYSLAVEAQGRRTLHISGQVPVDAQGALVGKGDIRAQTVQVFENIKALVEAAGGALENVVKVGIFVTDIRFRDTITEVRRRYLKEPFPAATMVEISRLVSPDWLVEIEAVAVLD</sequence>
<accession>A0A1F6CT73</accession>
<name>A0A1F6CT73_HANXR</name>
<evidence type="ECO:0000313" key="3">
    <source>
        <dbReference type="Proteomes" id="UP000178606"/>
    </source>
</evidence>
<dbReference type="PANTHER" id="PTHR11803">
    <property type="entry name" value="2-IMINOBUTANOATE/2-IMINOPROPANOATE DEAMINASE RIDA"/>
    <property type="match status" value="1"/>
</dbReference>
<organism evidence="2 3">
    <name type="scientific">Handelsmanbacteria sp. (strain RIFCSPLOWO2_12_FULL_64_10)</name>
    <dbReference type="NCBI Taxonomy" id="1817868"/>
    <lineage>
        <taxon>Bacteria</taxon>
        <taxon>Candidatus Handelsmaniibacteriota</taxon>
    </lineage>
</organism>
<dbReference type="InterPro" id="IPR006175">
    <property type="entry name" value="YjgF/YER057c/UK114"/>
</dbReference>
<evidence type="ECO:0000313" key="2">
    <source>
        <dbReference type="EMBL" id="OGG52270.1"/>
    </source>
</evidence>
<protein>
    <recommendedName>
        <fullName evidence="4">Enamine deaminase RidA</fullName>
    </recommendedName>
</protein>
<dbReference type="AlphaFoldDB" id="A0A1F6CT73"/>
<dbReference type="GO" id="GO:0019239">
    <property type="term" value="F:deaminase activity"/>
    <property type="evidence" value="ECO:0007669"/>
    <property type="project" value="TreeGrafter"/>
</dbReference>
<dbReference type="Pfam" id="PF01042">
    <property type="entry name" value="Ribonuc_L-PSP"/>
    <property type="match status" value="1"/>
</dbReference>
<proteinExistence type="inferred from homology"/>
<dbReference type="Gene3D" id="3.30.1330.40">
    <property type="entry name" value="RutC-like"/>
    <property type="match status" value="1"/>
</dbReference>
<comment type="caution">
    <text evidence="2">The sequence shown here is derived from an EMBL/GenBank/DDBJ whole genome shotgun (WGS) entry which is preliminary data.</text>
</comment>
<evidence type="ECO:0008006" key="4">
    <source>
        <dbReference type="Google" id="ProtNLM"/>
    </source>
</evidence>